<dbReference type="FunFam" id="1.20.5.340:FF:000015">
    <property type="entry name" value="Mitochondrial calcium uniporter regulator 1"/>
    <property type="match status" value="1"/>
</dbReference>
<accession>A0AAD9K8T3</accession>
<evidence type="ECO:0000256" key="1">
    <source>
        <dbReference type="ARBA" id="ARBA00004325"/>
    </source>
</evidence>
<evidence type="ECO:0000313" key="9">
    <source>
        <dbReference type="Proteomes" id="UP001208570"/>
    </source>
</evidence>
<dbReference type="GO" id="GO:0031966">
    <property type="term" value="C:mitochondrial membrane"/>
    <property type="evidence" value="ECO:0007669"/>
    <property type="project" value="UniProtKB-SubCell"/>
</dbReference>
<name>A0AAD9K8T3_9ANNE</name>
<reference evidence="8" key="1">
    <citation type="journal article" date="2023" name="Mol. Biol. Evol.">
        <title>Third-Generation Sequencing Reveals the Adaptive Role of the Epigenome in Three Deep-Sea Polychaetes.</title>
        <authorList>
            <person name="Perez M."/>
            <person name="Aroh O."/>
            <person name="Sun Y."/>
            <person name="Lan Y."/>
            <person name="Juniper S.K."/>
            <person name="Young C.R."/>
            <person name="Angers B."/>
            <person name="Qian P.Y."/>
        </authorList>
    </citation>
    <scope>NUCLEOTIDE SEQUENCE</scope>
    <source>
        <strain evidence="8">P08H-3</strain>
    </source>
</reference>
<evidence type="ECO:0000256" key="5">
    <source>
        <dbReference type="ARBA" id="ARBA00023054"/>
    </source>
</evidence>
<proteinExistence type="inferred from homology"/>
<keyword evidence="9" id="KW-1185">Reference proteome</keyword>
<comment type="caution">
    <text evidence="8">The sequence shown here is derived from an EMBL/GenBank/DDBJ whole genome shotgun (WGS) entry which is preliminary data.</text>
</comment>
<evidence type="ECO:0000256" key="6">
    <source>
        <dbReference type="ARBA" id="ARBA00023128"/>
    </source>
</evidence>
<keyword evidence="6" id="KW-0496">Mitochondrion</keyword>
<comment type="subcellular location">
    <subcellularLocation>
        <location evidence="1">Mitochondrion membrane</location>
    </subcellularLocation>
</comment>
<gene>
    <name evidence="8" type="ORF">LSH36_35g07019</name>
</gene>
<comment type="similarity">
    <text evidence="2">Belongs to the CCDC90 family.</text>
</comment>
<dbReference type="Gene3D" id="1.20.5.340">
    <property type="match status" value="1"/>
</dbReference>
<sequence length="263" mass="30315">MAAPIRRVMTAVKPLSSLFLKQYIYGQAESGRNLFTGNITIQKLQKQCRSITGMYDHLQVLKRHVCYDEREVAITSVKHSFIFDTHALVKKLENSGFASAQAEAIVWSLLQISQATLDHMNKNMVTKSQQEIMLQQLMSHVSSLRKDMIILEKSEFSALKHEYEKQNIEIKQTKQHFEDELTKLKSGVVLDMNLERSRAKEAHSANEQKLAHLVNRFEMGRTESDKHLSMVDNKIDKEIANLLATYERYRNDIMKYAGGKIKL</sequence>
<evidence type="ECO:0000256" key="3">
    <source>
        <dbReference type="ARBA" id="ARBA00022692"/>
    </source>
</evidence>
<keyword evidence="7" id="KW-0472">Membrane</keyword>
<dbReference type="PANTHER" id="PTHR14360:SF1">
    <property type="entry name" value="PROTEIN FMP32, MITOCHONDRIAL"/>
    <property type="match status" value="1"/>
</dbReference>
<dbReference type="AlphaFoldDB" id="A0AAD9K8T3"/>
<organism evidence="8 9">
    <name type="scientific">Paralvinella palmiformis</name>
    <dbReference type="NCBI Taxonomy" id="53620"/>
    <lineage>
        <taxon>Eukaryota</taxon>
        <taxon>Metazoa</taxon>
        <taxon>Spiralia</taxon>
        <taxon>Lophotrochozoa</taxon>
        <taxon>Annelida</taxon>
        <taxon>Polychaeta</taxon>
        <taxon>Sedentaria</taxon>
        <taxon>Canalipalpata</taxon>
        <taxon>Terebellida</taxon>
        <taxon>Terebelliformia</taxon>
        <taxon>Alvinellidae</taxon>
        <taxon>Paralvinella</taxon>
    </lineage>
</organism>
<dbReference type="InterPro" id="IPR024461">
    <property type="entry name" value="CCDC90-like"/>
</dbReference>
<dbReference type="Pfam" id="PF07798">
    <property type="entry name" value="CCDC90-like"/>
    <property type="match status" value="1"/>
</dbReference>
<evidence type="ECO:0000313" key="8">
    <source>
        <dbReference type="EMBL" id="KAK2166802.1"/>
    </source>
</evidence>
<protein>
    <submittedName>
        <fullName evidence="8">Uncharacterized protein</fullName>
    </submittedName>
</protein>
<evidence type="ECO:0000256" key="4">
    <source>
        <dbReference type="ARBA" id="ARBA00022989"/>
    </source>
</evidence>
<dbReference type="EMBL" id="JAODUP010000035">
    <property type="protein sequence ID" value="KAK2166802.1"/>
    <property type="molecule type" value="Genomic_DNA"/>
</dbReference>
<keyword evidence="3" id="KW-0812">Transmembrane</keyword>
<keyword evidence="4" id="KW-1133">Transmembrane helix</keyword>
<evidence type="ECO:0000256" key="7">
    <source>
        <dbReference type="ARBA" id="ARBA00023136"/>
    </source>
</evidence>
<dbReference type="Proteomes" id="UP001208570">
    <property type="component" value="Unassembled WGS sequence"/>
</dbReference>
<evidence type="ECO:0000256" key="2">
    <source>
        <dbReference type="ARBA" id="ARBA00007224"/>
    </source>
</evidence>
<keyword evidence="5" id="KW-0175">Coiled coil</keyword>
<dbReference type="PANTHER" id="PTHR14360">
    <property type="entry name" value="PROTEIN FMP32, MITOCHONDRIAL"/>
    <property type="match status" value="1"/>
</dbReference>